<dbReference type="SUPFAM" id="SSF56784">
    <property type="entry name" value="HAD-like"/>
    <property type="match status" value="1"/>
</dbReference>
<dbReference type="SFLD" id="SFLDG01140">
    <property type="entry name" value="C2.B:_Phosphomannomutase_and_P"/>
    <property type="match status" value="1"/>
</dbReference>
<dbReference type="GO" id="GO:0016791">
    <property type="term" value="F:phosphatase activity"/>
    <property type="evidence" value="ECO:0007669"/>
    <property type="project" value="TreeGrafter"/>
</dbReference>
<dbReference type="EMBL" id="NGKU01000001">
    <property type="protein sequence ID" value="OTN77336.1"/>
    <property type="molecule type" value="Genomic_DNA"/>
</dbReference>
<evidence type="ECO:0000313" key="1">
    <source>
        <dbReference type="EMBL" id="OTN77336.1"/>
    </source>
</evidence>
<dbReference type="RefSeq" id="WP_086275371.1">
    <property type="nucleotide sequence ID" value="NZ_NGKU01000001.1"/>
</dbReference>
<dbReference type="OrthoDB" id="9790031at2"/>
<dbReference type="Proteomes" id="UP000195043">
    <property type="component" value="Unassembled WGS sequence"/>
</dbReference>
<dbReference type="Pfam" id="PF08282">
    <property type="entry name" value="Hydrolase_3"/>
    <property type="match status" value="1"/>
</dbReference>
<dbReference type="SFLD" id="SFLDG01144">
    <property type="entry name" value="C2.B.4:_PGP_Like"/>
    <property type="match status" value="1"/>
</dbReference>
<reference evidence="1 2" key="1">
    <citation type="submission" date="2017-05" db="EMBL/GenBank/DDBJ databases">
        <title>The Genome Sequence of Enterococcus sp. 8G7_MSG3316.</title>
        <authorList>
            <consortium name="The Broad Institute Genomics Platform"/>
            <consortium name="The Broad Institute Genomic Center for Infectious Diseases"/>
            <person name="Earl A."/>
            <person name="Manson A."/>
            <person name="Schwartman J."/>
            <person name="Gilmore M."/>
            <person name="Abouelleil A."/>
            <person name="Cao P."/>
            <person name="Chapman S."/>
            <person name="Cusick C."/>
            <person name="Shea T."/>
            <person name="Young S."/>
            <person name="Neafsey D."/>
            <person name="Nusbaum C."/>
            <person name="Birren B."/>
        </authorList>
    </citation>
    <scope>NUCLEOTIDE SEQUENCE [LARGE SCALE GENOMIC DNA]</scope>
    <source>
        <strain evidence="1 2">8G7_MSG3316</strain>
    </source>
</reference>
<dbReference type="InterPro" id="IPR036412">
    <property type="entry name" value="HAD-like_sf"/>
</dbReference>
<dbReference type="CDD" id="cd07516">
    <property type="entry name" value="HAD_Pase"/>
    <property type="match status" value="1"/>
</dbReference>
<dbReference type="InterPro" id="IPR023214">
    <property type="entry name" value="HAD_sf"/>
</dbReference>
<dbReference type="Gene3D" id="3.30.1240.10">
    <property type="match status" value="1"/>
</dbReference>
<dbReference type="Gene3D" id="3.40.50.1000">
    <property type="entry name" value="HAD superfamily/HAD-like"/>
    <property type="match status" value="1"/>
</dbReference>
<dbReference type="InterPro" id="IPR000150">
    <property type="entry name" value="Cof"/>
</dbReference>
<proteinExistence type="predicted"/>
<dbReference type="NCBIfam" id="NF007806">
    <property type="entry name" value="PRK10513.1"/>
    <property type="match status" value="1"/>
</dbReference>
<dbReference type="PROSITE" id="PS01228">
    <property type="entry name" value="COF_1"/>
    <property type="match status" value="1"/>
</dbReference>
<evidence type="ECO:0000313" key="2">
    <source>
        <dbReference type="Proteomes" id="UP000195043"/>
    </source>
</evidence>
<comment type="caution">
    <text evidence="1">The sequence shown here is derived from an EMBL/GenBank/DDBJ whole genome shotgun (WGS) entry which is preliminary data.</text>
</comment>
<dbReference type="SFLD" id="SFLDS00003">
    <property type="entry name" value="Haloacid_Dehalogenase"/>
    <property type="match status" value="1"/>
</dbReference>
<dbReference type="GO" id="GO:0005829">
    <property type="term" value="C:cytosol"/>
    <property type="evidence" value="ECO:0007669"/>
    <property type="project" value="TreeGrafter"/>
</dbReference>
<protein>
    <recommendedName>
        <fullName evidence="3">HAD superfamily hydrolase</fullName>
    </recommendedName>
</protein>
<keyword evidence="2" id="KW-1185">Reference proteome</keyword>
<dbReference type="GO" id="GO:0000287">
    <property type="term" value="F:magnesium ion binding"/>
    <property type="evidence" value="ECO:0007669"/>
    <property type="project" value="TreeGrafter"/>
</dbReference>
<dbReference type="AlphaFoldDB" id="A0A242A8H1"/>
<dbReference type="NCBIfam" id="TIGR01484">
    <property type="entry name" value="HAD-SF-IIB"/>
    <property type="match status" value="1"/>
</dbReference>
<organism evidence="1 2">
    <name type="scientific">Candidatus Enterococcus testudinis</name>
    <dbReference type="NCBI Taxonomy" id="1834191"/>
    <lineage>
        <taxon>Bacteria</taxon>
        <taxon>Bacillati</taxon>
        <taxon>Bacillota</taxon>
        <taxon>Bacilli</taxon>
        <taxon>Lactobacillales</taxon>
        <taxon>Enterococcaceae</taxon>
        <taxon>Enterococcus</taxon>
    </lineage>
</organism>
<gene>
    <name evidence="1" type="ORF">A5886_002436</name>
</gene>
<dbReference type="STRING" id="1834191.A5886_002436"/>
<accession>A0A242A8H1</accession>
<sequence length="274" mass="30294">MSIKLIAIDIDGTLLNDDRKITPAVYKALKAAEAQGVRIVLCTGRPLTGVQDLLTELDLFTDNDFVITYNGSLVQKTKNQEIISEFGLSQEDYLFVEMTARQLGVHLHVETQDTMYTANRDISPYTVYEAFLVNMPLKYRTPEEMTADLNIIKMMMIDDPALLDSVIPDLPAALTDQYNVVKSAPFFLEVLNKKAHKGAAVKKLAEHLGINQSEVMAIGDNENDLTMVEYAGIGVAMGNATDNVRNMADVITATNEEDGVAKVINEYVLQANDQ</sequence>
<name>A0A242A8H1_9ENTE</name>
<dbReference type="PANTHER" id="PTHR10000:SF8">
    <property type="entry name" value="HAD SUPERFAMILY HYDROLASE-LIKE, TYPE 3"/>
    <property type="match status" value="1"/>
</dbReference>
<dbReference type="NCBIfam" id="TIGR00099">
    <property type="entry name" value="Cof-subfamily"/>
    <property type="match status" value="1"/>
</dbReference>
<dbReference type="PANTHER" id="PTHR10000">
    <property type="entry name" value="PHOSPHOSERINE PHOSPHATASE"/>
    <property type="match status" value="1"/>
</dbReference>
<evidence type="ECO:0008006" key="3">
    <source>
        <dbReference type="Google" id="ProtNLM"/>
    </source>
</evidence>
<dbReference type="InterPro" id="IPR006379">
    <property type="entry name" value="HAD-SF_hydro_IIB"/>
</dbReference>